<dbReference type="PANTHER" id="PTHR47331:SF1">
    <property type="entry name" value="GAG-LIKE PROTEIN"/>
    <property type="match status" value="1"/>
</dbReference>
<evidence type="ECO:0000313" key="3">
    <source>
        <dbReference type="EMBL" id="UYV67477.1"/>
    </source>
</evidence>
<dbReference type="SUPFAM" id="SSF53098">
    <property type="entry name" value="Ribonuclease H-like"/>
    <property type="match status" value="1"/>
</dbReference>
<feature type="domain" description="Integrase catalytic" evidence="2">
    <location>
        <begin position="1295"/>
        <end position="1484"/>
    </location>
</feature>
<protein>
    <recommendedName>
        <fullName evidence="2">Integrase catalytic domain-containing protein</fullName>
    </recommendedName>
</protein>
<dbReference type="Pfam" id="PF05380">
    <property type="entry name" value="Peptidase_A17"/>
    <property type="match status" value="1"/>
</dbReference>
<evidence type="ECO:0000313" key="4">
    <source>
        <dbReference type="Proteomes" id="UP001235939"/>
    </source>
</evidence>
<accession>A0ABY6KG86</accession>
<evidence type="ECO:0000259" key="2">
    <source>
        <dbReference type="PROSITE" id="PS50994"/>
    </source>
</evidence>
<dbReference type="Pfam" id="PF17921">
    <property type="entry name" value="Integrase_H2C2"/>
    <property type="match status" value="1"/>
</dbReference>
<dbReference type="InterPro" id="IPR001584">
    <property type="entry name" value="Integrase_cat-core"/>
</dbReference>
<dbReference type="PROSITE" id="PS50994">
    <property type="entry name" value="INTEGRASE"/>
    <property type="match status" value="1"/>
</dbReference>
<gene>
    <name evidence="3" type="ORF">LAZ67_5000822</name>
</gene>
<dbReference type="EMBL" id="CP092867">
    <property type="protein sequence ID" value="UYV67477.1"/>
    <property type="molecule type" value="Genomic_DNA"/>
</dbReference>
<dbReference type="Pfam" id="PF03564">
    <property type="entry name" value="DUF1759"/>
    <property type="match status" value="1"/>
</dbReference>
<dbReference type="PANTHER" id="PTHR47331">
    <property type="entry name" value="PHD-TYPE DOMAIN-CONTAINING PROTEIN"/>
    <property type="match status" value="1"/>
</dbReference>
<dbReference type="InterPro" id="IPR041588">
    <property type="entry name" value="Integrase_H2C2"/>
</dbReference>
<dbReference type="InterPro" id="IPR012337">
    <property type="entry name" value="RNaseH-like_sf"/>
</dbReference>
<dbReference type="InterPro" id="IPR040676">
    <property type="entry name" value="DUF5641"/>
</dbReference>
<dbReference type="InterPro" id="IPR005312">
    <property type="entry name" value="DUF1759"/>
</dbReference>
<keyword evidence="4" id="KW-1185">Reference proteome</keyword>
<evidence type="ECO:0000256" key="1">
    <source>
        <dbReference type="SAM" id="MobiDB-lite"/>
    </source>
</evidence>
<dbReference type="InterPro" id="IPR036397">
    <property type="entry name" value="RNaseH_sf"/>
</dbReference>
<proteinExistence type="predicted"/>
<organism evidence="3 4">
    <name type="scientific">Cordylochernes scorpioides</name>
    <dbReference type="NCBI Taxonomy" id="51811"/>
    <lineage>
        <taxon>Eukaryota</taxon>
        <taxon>Metazoa</taxon>
        <taxon>Ecdysozoa</taxon>
        <taxon>Arthropoda</taxon>
        <taxon>Chelicerata</taxon>
        <taxon>Arachnida</taxon>
        <taxon>Pseudoscorpiones</taxon>
        <taxon>Cheliferoidea</taxon>
        <taxon>Chernetidae</taxon>
        <taxon>Cordylochernes</taxon>
    </lineage>
</organism>
<sequence>MKRAIRSRAVQRTTFSKLIKRMEAELDGEAPSEKFVRTNYRIMEECIVKIQEEDKIIWELMIDDEDNTSRELEDEQDTVIQYKQKWLDLESQISEFLNPPTQNTEVFQDNGYQKGSLGETRACRLPELELKKFDGTWLGWWAQFSTIHEDARISSVDKFQYLVQSMKENTRAARLVRSYPITADNYPKAIAALKDRFGDRVILTEVYVRQLLGLVVNNARRKTIGIEDLYDKLESYLRSLESLGITTEQNAAFLYPLVESSLPEELLTVWQRSALSGYNDEDEDAPQPVDGRLGSLLKFLRREVKGEKRLAYVRSGIGESSNSKSVRPNTTRLHVAEVNKPGERDMKACLFCRGDHWLTNFQKWLAISVQKRREVLMRHGACFKCFRVGHHACQCWRDAECRICKKSHNTLLHLGERLMSNRGPSSTKENIHPKTESNAKKPDVSFAGMHVRTAVPTALLATALVRLVNHRNEEKVVRALLDQGSQSSFIHRDVLQGLSIPVSKVDAQIYGINATKGEEVKDLAHFAMRPIGNQNWELPLQALVVNKMTGLLPSRDLRLPITEKFRGIQLADPQFTKSGRIDIILGADVYGLLLLPEIRRDDKTQLCAQKTKLGWIISGGLSGGDVGNTQVFTTRVQYEDNLETILKRFWEVEEVQVANKITPQDEFCEDLYKRSVRRDTNGRYIVPLPFDPRVGMQDCFGNSLDLCVKRQMALERRLVLNDQLGKDYYKFMEEYEGLGHMTQLNEIPVGDQMELCYLPHHAVLGGQPDRSKFRVVFDASAKTKNGFSFNDRLYTERQRIIWRQRSEDKLMAYRLNTVTYGTAAAPFLAMRTLLKLVEDEGAKYPRASRAIKEDTYVDDIITGADDLRDGMALRDELIELLRCGGFTLKKWSSNDPTILGNIAKEHCAQKITFEQSKVIRTLGLGWIQSEDCFLYDVQSLEKTSVTTKREMLSFIAKLYDPLGWLAPVLVTGKIMVQRLWITGLHWDDPMDESLIETWTKFRKELNFIRSLRIPRWLGLGRNTQGVQLHGFGDASEDAYAAAVYIRIPTDDGVSVKLLASKTKLAPIRKMSIPRLELCAALLLTRLVKHIMEELNIKMESATCWSDSTIVLSWLRTMSRNLPTFIGNRVAEIRSCPQVREWRYVPTGDNPADIASRGILGSEPKQSSIWWTGPTWLSAESTEWPRKLPVFENQSQTELLSVHAISETPFLVAIGEISSTLNGYIRKVAQMIVQAVHMRTLHGSVHLMLSTLRQKYWMLRAKDQVKRCIRECVTCCRYNRVTQGQLMSDLPKERLTPGKPFSISGVDYAGPVNLRLSKGRGRKTEKGYICLFVGFVTRAVHLELVTDASTPTFMSAFKRFVARRGHCTRLYSDQGTNFVGAARQLRSRFYLAQNQLKELAAVLANDGTEWKFNPPGAPHFGGLWEAGVKALKYHMRRIIGNNLLTYEELLTVLVQIESCLNSRPLYPMSNDQEVLTPAHFLLTEPSSCVPEEDLLLVKNHLLTRWQLVQRVLQHLWKRWSRDYLNNLQQRNKWKTISPNVDINTLVLIKEERMPPAKWFMGRVVETHPGKDGLVWVVSVRTSVGVLRRPLVKLVLLPVAPPELDVTHQLGEEC</sequence>
<dbReference type="Pfam" id="PF18701">
    <property type="entry name" value="DUF5641"/>
    <property type="match status" value="1"/>
</dbReference>
<dbReference type="Gene3D" id="3.30.420.10">
    <property type="entry name" value="Ribonuclease H-like superfamily/Ribonuclease H"/>
    <property type="match status" value="1"/>
</dbReference>
<reference evidence="3 4" key="1">
    <citation type="submission" date="2022-01" db="EMBL/GenBank/DDBJ databases">
        <title>A chromosomal length assembly of Cordylochernes scorpioides.</title>
        <authorList>
            <person name="Zeh D."/>
            <person name="Zeh J."/>
        </authorList>
    </citation>
    <scope>NUCLEOTIDE SEQUENCE [LARGE SCALE GENOMIC DNA]</scope>
    <source>
        <strain evidence="3">IN4F17</strain>
        <tissue evidence="3">Whole Body</tissue>
    </source>
</reference>
<dbReference type="Proteomes" id="UP001235939">
    <property type="component" value="Chromosome 05"/>
</dbReference>
<feature type="region of interest" description="Disordered" evidence="1">
    <location>
        <begin position="419"/>
        <end position="440"/>
    </location>
</feature>
<dbReference type="SUPFAM" id="SSF56672">
    <property type="entry name" value="DNA/RNA polymerases"/>
    <property type="match status" value="1"/>
</dbReference>
<name>A0ABY6KG86_9ARAC</name>
<dbReference type="InterPro" id="IPR043502">
    <property type="entry name" value="DNA/RNA_pol_sf"/>
</dbReference>
<dbReference type="InterPro" id="IPR008042">
    <property type="entry name" value="Retrotrans_Pao"/>
</dbReference>
<feature type="compositionally biased region" description="Basic and acidic residues" evidence="1">
    <location>
        <begin position="429"/>
        <end position="440"/>
    </location>
</feature>